<feature type="repeat" description="ANK" evidence="3">
    <location>
        <begin position="116"/>
        <end position="148"/>
    </location>
</feature>
<evidence type="ECO:0000256" key="4">
    <source>
        <dbReference type="SAM" id="MobiDB-lite"/>
    </source>
</evidence>
<dbReference type="EMBL" id="CADEPI010000001">
    <property type="protein sequence ID" value="CAB3359491.1"/>
    <property type="molecule type" value="Genomic_DNA"/>
</dbReference>
<organism evidence="5 6">
    <name type="scientific">Cloeon dipterum</name>
    <dbReference type="NCBI Taxonomy" id="197152"/>
    <lineage>
        <taxon>Eukaryota</taxon>
        <taxon>Metazoa</taxon>
        <taxon>Ecdysozoa</taxon>
        <taxon>Arthropoda</taxon>
        <taxon>Hexapoda</taxon>
        <taxon>Insecta</taxon>
        <taxon>Pterygota</taxon>
        <taxon>Palaeoptera</taxon>
        <taxon>Ephemeroptera</taxon>
        <taxon>Pisciforma</taxon>
        <taxon>Baetidae</taxon>
        <taxon>Cloeon</taxon>
    </lineage>
</organism>
<sequence length="247" mass="26621">MDDESSSDSKDGAISPISGDSPSTGGGKSGDEEGRSSKTHLPNWSGSLWQDGNRKSAFQPYRQQTTVLTNLQRGNIQTLTPVLEPLDVSMHHRAGQGELSEEDFQEEVDIDEVDASGLTPLHWACFYGQLPTVQLLLQKGASINKEGKEGETALHLAAANGHHDTLKALLSKGADVDHVDENSNTALMYAAFGDHPHCVNELLVRGADFTMKNINNDSVLGIAIDRSSSQAQAVIENHLLSLLSHTK</sequence>
<evidence type="ECO:0000313" key="6">
    <source>
        <dbReference type="Proteomes" id="UP000494165"/>
    </source>
</evidence>
<dbReference type="OrthoDB" id="10251692at2759"/>
<keyword evidence="2 3" id="KW-0040">ANK repeat</keyword>
<dbReference type="PRINTS" id="PR01415">
    <property type="entry name" value="ANKYRIN"/>
</dbReference>
<dbReference type="Gene3D" id="1.25.40.20">
    <property type="entry name" value="Ankyrin repeat-containing domain"/>
    <property type="match status" value="1"/>
</dbReference>
<dbReference type="Proteomes" id="UP000494165">
    <property type="component" value="Unassembled WGS sequence"/>
</dbReference>
<evidence type="ECO:0000256" key="1">
    <source>
        <dbReference type="ARBA" id="ARBA00022737"/>
    </source>
</evidence>
<evidence type="ECO:0000256" key="2">
    <source>
        <dbReference type="ARBA" id="ARBA00023043"/>
    </source>
</evidence>
<dbReference type="SUPFAM" id="SSF48403">
    <property type="entry name" value="Ankyrin repeat"/>
    <property type="match status" value="1"/>
</dbReference>
<protein>
    <submittedName>
        <fullName evidence="5">Uncharacterized protein</fullName>
    </submittedName>
</protein>
<keyword evidence="1" id="KW-0677">Repeat</keyword>
<dbReference type="SMART" id="SM00248">
    <property type="entry name" value="ANK"/>
    <property type="match status" value="3"/>
</dbReference>
<dbReference type="GO" id="GO:0005634">
    <property type="term" value="C:nucleus"/>
    <property type="evidence" value="ECO:0007669"/>
    <property type="project" value="TreeGrafter"/>
</dbReference>
<feature type="compositionally biased region" description="Polar residues" evidence="4">
    <location>
        <begin position="39"/>
        <end position="49"/>
    </location>
</feature>
<feature type="region of interest" description="Disordered" evidence="4">
    <location>
        <begin position="1"/>
        <end position="49"/>
    </location>
</feature>
<evidence type="ECO:0000256" key="3">
    <source>
        <dbReference type="PROSITE-ProRule" id="PRU00023"/>
    </source>
</evidence>
<dbReference type="PANTHER" id="PTHR24124:SF15">
    <property type="entry name" value="LP07441P"/>
    <property type="match status" value="1"/>
</dbReference>
<feature type="repeat" description="ANK" evidence="3">
    <location>
        <begin position="149"/>
        <end position="181"/>
    </location>
</feature>
<accession>A0A8S1BKN1</accession>
<keyword evidence="6" id="KW-1185">Reference proteome</keyword>
<dbReference type="InterPro" id="IPR002110">
    <property type="entry name" value="Ankyrin_rpt"/>
</dbReference>
<name>A0A8S1BKN1_9INSE</name>
<dbReference type="PANTHER" id="PTHR24124">
    <property type="entry name" value="ANKYRIN REPEAT FAMILY A"/>
    <property type="match status" value="1"/>
</dbReference>
<reference evidence="5 6" key="1">
    <citation type="submission" date="2020-04" db="EMBL/GenBank/DDBJ databases">
        <authorList>
            <person name="Alioto T."/>
            <person name="Alioto T."/>
            <person name="Gomez Garrido J."/>
        </authorList>
    </citation>
    <scope>NUCLEOTIDE SEQUENCE [LARGE SCALE GENOMIC DNA]</scope>
</reference>
<proteinExistence type="predicted"/>
<dbReference type="PROSITE" id="PS50297">
    <property type="entry name" value="ANK_REP_REGION"/>
    <property type="match status" value="2"/>
</dbReference>
<feature type="repeat" description="ANK" evidence="3">
    <location>
        <begin position="182"/>
        <end position="214"/>
    </location>
</feature>
<dbReference type="GO" id="GO:0010468">
    <property type="term" value="P:regulation of gene expression"/>
    <property type="evidence" value="ECO:0007669"/>
    <property type="project" value="TreeGrafter"/>
</dbReference>
<dbReference type="Pfam" id="PF00023">
    <property type="entry name" value="Ank"/>
    <property type="match status" value="1"/>
</dbReference>
<dbReference type="AlphaFoldDB" id="A0A8S1BKN1"/>
<gene>
    <name evidence="5" type="ORF">CLODIP_2_CD05209</name>
</gene>
<dbReference type="InterPro" id="IPR036770">
    <property type="entry name" value="Ankyrin_rpt-contain_sf"/>
</dbReference>
<comment type="caution">
    <text evidence="5">The sequence shown here is derived from an EMBL/GenBank/DDBJ whole genome shotgun (WGS) entry which is preliminary data.</text>
</comment>
<dbReference type="PROSITE" id="PS50088">
    <property type="entry name" value="ANK_REPEAT"/>
    <property type="match status" value="3"/>
</dbReference>
<evidence type="ECO:0000313" key="5">
    <source>
        <dbReference type="EMBL" id="CAB3359491.1"/>
    </source>
</evidence>
<dbReference type="Pfam" id="PF12796">
    <property type="entry name" value="Ank_2"/>
    <property type="match status" value="1"/>
</dbReference>